<protein>
    <recommendedName>
        <fullName evidence="4">Lipoprotein</fullName>
    </recommendedName>
</protein>
<name>A0A449A8M0_9BACT</name>
<accession>A0A449A8M0</accession>
<evidence type="ECO:0008006" key="4">
    <source>
        <dbReference type="Google" id="ProtNLM"/>
    </source>
</evidence>
<reference evidence="2 3" key="1">
    <citation type="submission" date="2019-01" db="EMBL/GenBank/DDBJ databases">
        <authorList>
            <consortium name="Pathogen Informatics"/>
        </authorList>
    </citation>
    <scope>NUCLEOTIDE SEQUENCE [LARGE SCALE GENOMIC DNA]</scope>
    <source>
        <strain evidence="2 3">NCTC10122</strain>
    </source>
</reference>
<organism evidence="2 3">
    <name type="scientific">Mycoplasmopsis bovigenitalium</name>
    <dbReference type="NCBI Taxonomy" id="2112"/>
    <lineage>
        <taxon>Bacteria</taxon>
        <taxon>Bacillati</taxon>
        <taxon>Mycoplasmatota</taxon>
        <taxon>Mycoplasmoidales</taxon>
        <taxon>Metamycoplasmataceae</taxon>
        <taxon>Mycoplasmopsis</taxon>
    </lineage>
</organism>
<dbReference type="EMBL" id="LR214970">
    <property type="protein sequence ID" value="VEU60530.1"/>
    <property type="molecule type" value="Genomic_DNA"/>
</dbReference>
<dbReference type="AlphaFoldDB" id="A0A449A8M0"/>
<evidence type="ECO:0000256" key="1">
    <source>
        <dbReference type="SAM" id="SignalP"/>
    </source>
</evidence>
<dbReference type="RefSeq" id="WP_129687477.1">
    <property type="nucleotide sequence ID" value="NZ_LR214970.1"/>
</dbReference>
<feature type="chain" id="PRO_5019320921" description="Lipoprotein" evidence="1">
    <location>
        <begin position="23"/>
        <end position="168"/>
    </location>
</feature>
<proteinExistence type="predicted"/>
<gene>
    <name evidence="2" type="ORF">NCTC10122_00123</name>
</gene>
<sequence length="168" mass="19140">MNKKLLFSVSALVSLSPLVLSAGCSKKTNEQKYLDELIFNAEQMYKNANSEKHSQNSELKTESEKLIPIINETKSVASKKDVKSDEIKTATDKLVKAVLEFQPKLDLANKKIYLSNAKENLSKRINPTQSEEEKQEINKYISDIDELIKSNNLEKITTLINKIKSRFF</sequence>
<evidence type="ECO:0000313" key="2">
    <source>
        <dbReference type="EMBL" id="VEU60530.1"/>
    </source>
</evidence>
<evidence type="ECO:0000313" key="3">
    <source>
        <dbReference type="Proteomes" id="UP000290942"/>
    </source>
</evidence>
<dbReference type="Proteomes" id="UP000290942">
    <property type="component" value="Chromosome"/>
</dbReference>
<keyword evidence="1" id="KW-0732">Signal</keyword>
<feature type="signal peptide" evidence="1">
    <location>
        <begin position="1"/>
        <end position="22"/>
    </location>
</feature>
<dbReference type="PROSITE" id="PS51257">
    <property type="entry name" value="PROKAR_LIPOPROTEIN"/>
    <property type="match status" value="1"/>
</dbReference>